<dbReference type="SUPFAM" id="SSF47240">
    <property type="entry name" value="Ferritin-like"/>
    <property type="match status" value="1"/>
</dbReference>
<dbReference type="EMBL" id="LAZR01054754">
    <property type="protein sequence ID" value="KKK77857.1"/>
    <property type="molecule type" value="Genomic_DNA"/>
</dbReference>
<evidence type="ECO:0008006" key="2">
    <source>
        <dbReference type="Google" id="ProtNLM"/>
    </source>
</evidence>
<accession>A0A0F8Y905</accession>
<comment type="caution">
    <text evidence="1">The sequence shown here is derived from an EMBL/GenBank/DDBJ whole genome shotgun (WGS) entry which is preliminary data.</text>
</comment>
<reference evidence="1" key="1">
    <citation type="journal article" date="2015" name="Nature">
        <title>Complex archaea that bridge the gap between prokaryotes and eukaryotes.</title>
        <authorList>
            <person name="Spang A."/>
            <person name="Saw J.H."/>
            <person name="Jorgensen S.L."/>
            <person name="Zaremba-Niedzwiedzka K."/>
            <person name="Martijn J."/>
            <person name="Lind A.E."/>
            <person name="van Eijk R."/>
            <person name="Schleper C."/>
            <person name="Guy L."/>
            <person name="Ettema T.J."/>
        </authorList>
    </citation>
    <scope>NUCLEOTIDE SEQUENCE</scope>
</reference>
<organism evidence="1">
    <name type="scientific">marine sediment metagenome</name>
    <dbReference type="NCBI Taxonomy" id="412755"/>
    <lineage>
        <taxon>unclassified sequences</taxon>
        <taxon>metagenomes</taxon>
        <taxon>ecological metagenomes</taxon>
    </lineage>
</organism>
<name>A0A0F8Y905_9ZZZZ</name>
<feature type="non-terminal residue" evidence="1">
    <location>
        <position position="1"/>
    </location>
</feature>
<sequence>AILDPSYNLKTIFYAHEVATVRRIVEEYPGHDTMFNDLLKQAQKEDIEKLFKILCQEEAKHKLALETLYDDFMAKMGD</sequence>
<protein>
    <recommendedName>
        <fullName evidence="2">Rubrerythrin diiron-binding domain-containing protein</fullName>
    </recommendedName>
</protein>
<dbReference type="AlphaFoldDB" id="A0A0F8Y905"/>
<dbReference type="InterPro" id="IPR009078">
    <property type="entry name" value="Ferritin-like_SF"/>
</dbReference>
<evidence type="ECO:0000313" key="1">
    <source>
        <dbReference type="EMBL" id="KKK77857.1"/>
    </source>
</evidence>
<gene>
    <name evidence="1" type="ORF">LCGC14_2849370</name>
</gene>
<proteinExistence type="predicted"/>